<dbReference type="PANTHER" id="PTHR10443">
    <property type="entry name" value="MICROSOMAL DIPEPTIDASE"/>
    <property type="match status" value="1"/>
</dbReference>
<dbReference type="InterPro" id="IPR008257">
    <property type="entry name" value="Pept_M19"/>
</dbReference>
<dbReference type="PROSITE" id="PS51365">
    <property type="entry name" value="RENAL_DIPEPTIDASE_2"/>
    <property type="match status" value="1"/>
</dbReference>
<dbReference type="PANTHER" id="PTHR10443:SF12">
    <property type="entry name" value="DIPEPTIDASE"/>
    <property type="match status" value="1"/>
</dbReference>
<evidence type="ECO:0000313" key="1">
    <source>
        <dbReference type="EMBL" id="CAA9480907.1"/>
    </source>
</evidence>
<evidence type="ECO:0008006" key="2">
    <source>
        <dbReference type="Google" id="ProtNLM"/>
    </source>
</evidence>
<dbReference type="SUPFAM" id="SSF51556">
    <property type="entry name" value="Metallo-dependent hydrolases"/>
    <property type="match status" value="1"/>
</dbReference>
<dbReference type="InterPro" id="IPR032466">
    <property type="entry name" value="Metal_Hydrolase"/>
</dbReference>
<accession>A0A6J4RSA5</accession>
<dbReference type="GO" id="GO:0006508">
    <property type="term" value="P:proteolysis"/>
    <property type="evidence" value="ECO:0007669"/>
    <property type="project" value="InterPro"/>
</dbReference>
<dbReference type="Pfam" id="PF01244">
    <property type="entry name" value="Peptidase_M19"/>
    <property type="match status" value="1"/>
</dbReference>
<name>A0A6J4RSA5_9ACTN</name>
<dbReference type="GO" id="GO:0070573">
    <property type="term" value="F:metallodipeptidase activity"/>
    <property type="evidence" value="ECO:0007669"/>
    <property type="project" value="InterPro"/>
</dbReference>
<sequence length="340" mass="37369">MAHRDDPDRPAVAVSEAARGLARHALVWDNTLPWGPGYADADETLPRFHRAGVDLISLTVMGPEAGLDGTVRQIARVRAQIAARSDRLVLCGSAAEVEAAKAAGKLGVVFNLQETNMLEGSLEMVQVYYDLGVRHMLLAYNARNHVGDGCAERTDGGLSRWGLRVLEEMGRVGLWIDGTHTGYRTTMEAMEVVPGPFIFSHCNAHAVYPHYRNIRDDQIKACAASGGAIGVNGLGEFLDDDLARSETIFRHLDHMVQLVGPRHVGLGLDYVKDAARFWAWVRDNAHMWPPSPNDRTGSAFAQPEQVAELTELMLRAGYADGDVRAILGGNWLRLAREVWR</sequence>
<protein>
    <recommendedName>
        <fullName evidence="2">Membrane dipeptidase</fullName>
    </recommendedName>
</protein>
<dbReference type="AlphaFoldDB" id="A0A6J4RSA5"/>
<reference evidence="1" key="1">
    <citation type="submission" date="2020-02" db="EMBL/GenBank/DDBJ databases">
        <authorList>
            <person name="Meier V. D."/>
        </authorList>
    </citation>
    <scope>NUCLEOTIDE SEQUENCE</scope>
    <source>
        <strain evidence="1">AVDCRST_MAG13</strain>
    </source>
</reference>
<proteinExistence type="predicted"/>
<gene>
    <name evidence="1" type="ORF">AVDCRST_MAG13-1162</name>
</gene>
<dbReference type="EMBL" id="CADCVO010000178">
    <property type="protein sequence ID" value="CAA9480907.1"/>
    <property type="molecule type" value="Genomic_DNA"/>
</dbReference>
<dbReference type="Gene3D" id="3.20.20.140">
    <property type="entry name" value="Metal-dependent hydrolases"/>
    <property type="match status" value="1"/>
</dbReference>
<organism evidence="1">
    <name type="scientific">uncultured Solirubrobacteraceae bacterium</name>
    <dbReference type="NCBI Taxonomy" id="1162706"/>
    <lineage>
        <taxon>Bacteria</taxon>
        <taxon>Bacillati</taxon>
        <taxon>Actinomycetota</taxon>
        <taxon>Thermoleophilia</taxon>
        <taxon>Solirubrobacterales</taxon>
        <taxon>Solirubrobacteraceae</taxon>
        <taxon>environmental samples</taxon>
    </lineage>
</organism>